<dbReference type="PROSITE" id="PS50889">
    <property type="entry name" value="S4"/>
    <property type="match status" value="1"/>
</dbReference>
<evidence type="ECO:0000256" key="3">
    <source>
        <dbReference type="ARBA" id="ARBA00022730"/>
    </source>
</evidence>
<dbReference type="Proteomes" id="UP000034841">
    <property type="component" value="Unassembled WGS sequence"/>
</dbReference>
<evidence type="ECO:0000256" key="9">
    <source>
        <dbReference type="ARBA" id="ARBA00071419"/>
    </source>
</evidence>
<comment type="subcellular location">
    <subcellularLocation>
        <location evidence="1">Mitochondrion</location>
    </subcellularLocation>
</comment>
<evidence type="ECO:0000256" key="2">
    <source>
        <dbReference type="ARBA" id="ARBA00007465"/>
    </source>
</evidence>
<evidence type="ECO:0000256" key="10">
    <source>
        <dbReference type="PROSITE-ProRule" id="PRU00182"/>
    </source>
</evidence>
<feature type="domain" description="RNA-binding S4" evidence="12">
    <location>
        <begin position="181"/>
        <end position="241"/>
    </location>
</feature>
<feature type="region of interest" description="Disordered" evidence="11">
    <location>
        <begin position="88"/>
        <end position="117"/>
    </location>
</feature>
<feature type="compositionally biased region" description="Polar residues" evidence="11">
    <location>
        <begin position="290"/>
        <end position="301"/>
    </location>
</feature>
<dbReference type="OrthoDB" id="3356781at2759"/>
<keyword evidence="7" id="KW-0687">Ribonucleoprotein</keyword>
<evidence type="ECO:0000256" key="7">
    <source>
        <dbReference type="ARBA" id="ARBA00023274"/>
    </source>
</evidence>
<dbReference type="SMART" id="SM00363">
    <property type="entry name" value="S4"/>
    <property type="match status" value="1"/>
</dbReference>
<gene>
    <name evidence="13" type="primary">NAM9</name>
    <name evidence="13" type="ORF">CFO_g1575</name>
</gene>
<evidence type="ECO:0000256" key="4">
    <source>
        <dbReference type="ARBA" id="ARBA00022884"/>
    </source>
</evidence>
<dbReference type="FunFam" id="3.10.290.10:FF:000025">
    <property type="entry name" value="30S ribosomal subunit S4"/>
    <property type="match status" value="1"/>
</dbReference>
<organism evidence="13 14">
    <name type="scientific">Ceratocystis fimbriata f. sp. platani</name>
    <dbReference type="NCBI Taxonomy" id="88771"/>
    <lineage>
        <taxon>Eukaryota</taxon>
        <taxon>Fungi</taxon>
        <taxon>Dikarya</taxon>
        <taxon>Ascomycota</taxon>
        <taxon>Pezizomycotina</taxon>
        <taxon>Sordariomycetes</taxon>
        <taxon>Hypocreomycetidae</taxon>
        <taxon>Microascales</taxon>
        <taxon>Ceratocystidaceae</taxon>
        <taxon>Ceratocystis</taxon>
    </lineage>
</organism>
<dbReference type="GO" id="GO:0019843">
    <property type="term" value="F:rRNA binding"/>
    <property type="evidence" value="ECO:0007669"/>
    <property type="project" value="UniProtKB-KW"/>
</dbReference>
<dbReference type="InterPro" id="IPR022801">
    <property type="entry name" value="Ribosomal_uS4"/>
</dbReference>
<evidence type="ECO:0000256" key="8">
    <source>
        <dbReference type="ARBA" id="ARBA00037226"/>
    </source>
</evidence>
<accession>A0A0F8CZN3</accession>
<reference evidence="13 14" key="1">
    <citation type="submission" date="2015-04" db="EMBL/GenBank/DDBJ databases">
        <title>Genome sequence of Ceratocystis platani, a major pathogen of plane trees.</title>
        <authorList>
            <person name="Belbahri L."/>
        </authorList>
    </citation>
    <scope>NUCLEOTIDE SEQUENCE [LARGE SCALE GENOMIC DNA]</scope>
    <source>
        <strain evidence="13 14">CFO</strain>
    </source>
</reference>
<evidence type="ECO:0000256" key="11">
    <source>
        <dbReference type="SAM" id="MobiDB-lite"/>
    </source>
</evidence>
<comment type="caution">
    <text evidence="13">The sequence shown here is derived from an EMBL/GenBank/DDBJ whole genome shotgun (WGS) entry which is preliminary data.</text>
</comment>
<evidence type="ECO:0000259" key="12">
    <source>
        <dbReference type="SMART" id="SM00363"/>
    </source>
</evidence>
<sequence length="520" mass="59688">MRAAVKRYLISNPKLRQSWNKFNLYNLSKYSATIPRANRTFFQQKWQAKQALRSYHGEHIGEKRWTRLFSRRLMGAIEMPPEYLAAHDGSEQAAGRGSGLETDPNDPRAQPTVTASNFSKIEQIRLAKEEQEQALANQGKLNWPSPFVRNRQTRDRPGALLAKPIHKMTPYMHMTFAPMERRLDIAMFRAMFASSPRQARQFCIHGGVTVNGKKMRYGAYLLNPGDMFQVDPDKVMYATGQPKSKMQAELYAKSQPKRKEASESEEGELEEESAEGATEKEASDEAESPKPTSIASAMASQKKTISDKKEWFILRRLLASAKALQSRETDLSGKDKQELREFMKQARRAISRTTEAAEEDLMVQKLSTLIGRFKIRDMELIKVEKPSATDSDAANDKRPTGYFKPKYNPFELLSPDMKKRSEQLARDNELSLDEQQTLARLMRDAEKNPVDPSKPYATPWKPRKYLAPFAFIPRYLEVNQNICAAIYLRHPVARRGLSEVPTPFPYEFSQLAFNWYLRRS</sequence>
<dbReference type="Gene3D" id="3.10.290.10">
    <property type="entry name" value="RNA-binding S4 domain"/>
    <property type="match status" value="1"/>
</dbReference>
<evidence type="ECO:0000256" key="1">
    <source>
        <dbReference type="ARBA" id="ARBA00004173"/>
    </source>
</evidence>
<comment type="similarity">
    <text evidence="2">Belongs to the universal ribosomal protein uS4 family.</text>
</comment>
<protein>
    <recommendedName>
        <fullName evidence="9">Small ribosomal subunit protein uS4m</fullName>
    </recommendedName>
</protein>
<evidence type="ECO:0000256" key="5">
    <source>
        <dbReference type="ARBA" id="ARBA00022980"/>
    </source>
</evidence>
<feature type="region of interest" description="Disordered" evidence="11">
    <location>
        <begin position="132"/>
        <end position="157"/>
    </location>
</feature>
<dbReference type="GO" id="GO:0003735">
    <property type="term" value="F:structural constituent of ribosome"/>
    <property type="evidence" value="ECO:0007669"/>
    <property type="project" value="TreeGrafter"/>
</dbReference>
<dbReference type="InterPro" id="IPR036986">
    <property type="entry name" value="S4_RNA-bd_sf"/>
</dbReference>
<dbReference type="CDD" id="cd00165">
    <property type="entry name" value="S4"/>
    <property type="match status" value="1"/>
</dbReference>
<keyword evidence="6" id="KW-0496">Mitochondrion</keyword>
<dbReference type="SUPFAM" id="SSF55174">
    <property type="entry name" value="Alpha-L RNA-binding motif"/>
    <property type="match status" value="1"/>
</dbReference>
<proteinExistence type="inferred from homology"/>
<evidence type="ECO:0000256" key="6">
    <source>
        <dbReference type="ARBA" id="ARBA00023128"/>
    </source>
</evidence>
<keyword evidence="14" id="KW-1185">Reference proteome</keyword>
<feature type="compositionally biased region" description="Acidic residues" evidence="11">
    <location>
        <begin position="263"/>
        <end position="274"/>
    </location>
</feature>
<dbReference type="InterPro" id="IPR002942">
    <property type="entry name" value="S4_RNA-bd"/>
</dbReference>
<keyword evidence="4 10" id="KW-0694">RNA-binding</keyword>
<dbReference type="EMBL" id="LBBL01000065">
    <property type="protein sequence ID" value="KKF96042.1"/>
    <property type="molecule type" value="Genomic_DNA"/>
</dbReference>
<dbReference type="GO" id="GO:0005763">
    <property type="term" value="C:mitochondrial small ribosomal subunit"/>
    <property type="evidence" value="ECO:0007669"/>
    <property type="project" value="TreeGrafter"/>
</dbReference>
<comment type="function">
    <text evidence="8">Component of the mitochondrial ribosome (mitoribosome), a dedicated translation machinery responsible for the synthesis of mitochondrial genome-encoded proteins, including at least some of the essential transmembrane subunits of the mitochondrial respiratory chain. The mitoribosomes are attached to the mitochondrial inner membrane and translation products are cotranslationally integrated into the membrane.</text>
</comment>
<dbReference type="PANTHER" id="PTHR11831">
    <property type="entry name" value="30S 40S RIBOSOMAL PROTEIN"/>
    <property type="match status" value="1"/>
</dbReference>
<name>A0A0F8CZN3_CERFI</name>
<evidence type="ECO:0000313" key="13">
    <source>
        <dbReference type="EMBL" id="KKF96042.1"/>
    </source>
</evidence>
<dbReference type="PANTHER" id="PTHR11831:SF4">
    <property type="entry name" value="SMALL RIBOSOMAL SUBUNIT PROTEIN US4M"/>
    <property type="match status" value="1"/>
</dbReference>
<dbReference type="Pfam" id="PF01479">
    <property type="entry name" value="S4"/>
    <property type="match status" value="1"/>
</dbReference>
<keyword evidence="3" id="KW-0699">rRNA-binding</keyword>
<evidence type="ECO:0000313" key="14">
    <source>
        <dbReference type="Proteomes" id="UP000034841"/>
    </source>
</evidence>
<dbReference type="AlphaFoldDB" id="A0A0F8CZN3"/>
<dbReference type="GO" id="GO:0042274">
    <property type="term" value="P:ribosomal small subunit biogenesis"/>
    <property type="evidence" value="ECO:0007669"/>
    <property type="project" value="TreeGrafter"/>
</dbReference>
<feature type="region of interest" description="Disordered" evidence="11">
    <location>
        <begin position="249"/>
        <end position="301"/>
    </location>
</feature>
<keyword evidence="5 13" id="KW-0689">Ribosomal protein</keyword>